<sequence length="382" mass="39914">MRSHEADDRDNQLFPQPIDRVLRTVSVDRKERDAVRWLTCGRTGRDKERGGVTVIVALLMVVLLGFTALAVDVGVLYSERAQLQNGADASAVAVAQKCARDLSDPACSSSSPLASSFANQNALDGMSKVKSISLDTTARKVTVQTSARETGAAADSVSLYFAQALGIASAEVGARSSAVWGSPKAGRTAFPLAFSICQVKDKIDGGLQLLQDKGKNTNADCLYGPSGAAVEGGFGWLVQDPGVCGGTIDLAVSEGGSDPGNNAPGNCAATLQKWGDEITAGRELTVLLPIFNSTTGTGSGATYRMVAFAAFRVTGWKFSGDSTLPNTFQNRASLLTGVTADTECRGECRGIIGQFVKYVSLADGYTLGPVDAYGATIVRMTS</sequence>
<organism evidence="3 4">
    <name type="scientific">Pseudarthrobacter phenanthrenivorans</name>
    <name type="common">Arthrobacter phenanthrenivorans</name>
    <dbReference type="NCBI Taxonomy" id="361575"/>
    <lineage>
        <taxon>Bacteria</taxon>
        <taxon>Bacillati</taxon>
        <taxon>Actinomycetota</taxon>
        <taxon>Actinomycetes</taxon>
        <taxon>Micrococcales</taxon>
        <taxon>Micrococcaceae</taxon>
        <taxon>Pseudarthrobacter</taxon>
    </lineage>
</organism>
<keyword evidence="1" id="KW-0812">Transmembrane</keyword>
<dbReference type="EMBL" id="RBNH01000004">
    <property type="protein sequence ID" value="RKO25565.1"/>
    <property type="molecule type" value="Genomic_DNA"/>
</dbReference>
<feature type="domain" description="Putative Flp pilus-assembly TadG-like N-terminal" evidence="2">
    <location>
        <begin position="50"/>
        <end position="96"/>
    </location>
</feature>
<dbReference type="InterPro" id="IPR028087">
    <property type="entry name" value="Tad_N"/>
</dbReference>
<comment type="caution">
    <text evidence="3">The sequence shown here is derived from an EMBL/GenBank/DDBJ whole genome shotgun (WGS) entry which is preliminary data.</text>
</comment>
<dbReference type="Pfam" id="PF13400">
    <property type="entry name" value="Tad"/>
    <property type="match status" value="1"/>
</dbReference>
<keyword evidence="1" id="KW-0472">Membrane</keyword>
<keyword evidence="1" id="KW-1133">Transmembrane helix</keyword>
<protein>
    <submittedName>
        <fullName evidence="3">Pilus assembly protein TadG</fullName>
    </submittedName>
</protein>
<dbReference type="AlphaFoldDB" id="A0A3B0G0A2"/>
<feature type="transmembrane region" description="Helical" evidence="1">
    <location>
        <begin position="52"/>
        <end position="77"/>
    </location>
</feature>
<proteinExistence type="predicted"/>
<reference evidence="4" key="2">
    <citation type="submission" date="2018-10" db="EMBL/GenBank/DDBJ databases">
        <authorList>
            <person name="Wang Y."/>
            <person name="Wang J."/>
            <person name="Yang X."/>
            <person name="Wang Z."/>
            <person name="Huang Y."/>
        </authorList>
    </citation>
    <scope>NUCLEOTIDE SEQUENCE [LARGE SCALE GENOMIC DNA]</scope>
    <source>
        <strain evidence="4">J015</strain>
    </source>
</reference>
<name>A0A3B0G0A2_PSEPS</name>
<dbReference type="Proteomes" id="UP000273159">
    <property type="component" value="Unassembled WGS sequence"/>
</dbReference>
<evidence type="ECO:0000256" key="1">
    <source>
        <dbReference type="SAM" id="Phobius"/>
    </source>
</evidence>
<gene>
    <name evidence="3" type="ORF">D7Z96_07135</name>
</gene>
<accession>A0A3B0G0A2</accession>
<evidence type="ECO:0000313" key="4">
    <source>
        <dbReference type="Proteomes" id="UP000273159"/>
    </source>
</evidence>
<evidence type="ECO:0000313" key="3">
    <source>
        <dbReference type="EMBL" id="RKO25565.1"/>
    </source>
</evidence>
<evidence type="ECO:0000259" key="2">
    <source>
        <dbReference type="Pfam" id="PF13400"/>
    </source>
</evidence>
<reference evidence="3 4" key="1">
    <citation type="submission" date="2018-10" db="EMBL/GenBank/DDBJ databases">
        <title>Genome-guide identification and characterization of bacteria that degrade polycyclic aromatic hydrocarbons and resist hexavalent chromium simultaneously.</title>
        <authorList>
            <person name="Feng H."/>
        </authorList>
    </citation>
    <scope>NUCLEOTIDE SEQUENCE [LARGE SCALE GENOMIC DNA]</scope>
    <source>
        <strain evidence="3 4">J015</strain>
    </source>
</reference>